<feature type="transmembrane region" description="Helical" evidence="1">
    <location>
        <begin position="15"/>
        <end position="33"/>
    </location>
</feature>
<keyword evidence="1" id="KW-0812">Transmembrane</keyword>
<keyword evidence="1" id="KW-0472">Membrane</keyword>
<dbReference type="Proteomes" id="UP000030742">
    <property type="component" value="Unassembled WGS sequence"/>
</dbReference>
<evidence type="ECO:0000256" key="1">
    <source>
        <dbReference type="SAM" id="Phobius"/>
    </source>
</evidence>
<accession>U4UFB1</accession>
<name>U4UFB1_DENPD</name>
<sequence>MWRSTPKRLSCTSPTLLSLSLFILYFYTLRLLYEIIIYFVRSSAETFLPPKGKRTKLHYLCTIHSFPELLYIKKGCKFAEILDLALAD</sequence>
<gene>
    <name evidence="2" type="ORF">D910_06649</name>
</gene>
<proteinExistence type="predicted"/>
<reference evidence="2 3" key="1">
    <citation type="journal article" date="2013" name="Genome Biol.">
        <title>Draft genome of the mountain pine beetle, Dendroctonus ponderosae Hopkins, a major forest pest.</title>
        <authorList>
            <person name="Keeling C.I."/>
            <person name="Yuen M.M."/>
            <person name="Liao N.Y."/>
            <person name="Docking T.R."/>
            <person name="Chan S.K."/>
            <person name="Taylor G.A."/>
            <person name="Palmquist D.L."/>
            <person name="Jackman S.D."/>
            <person name="Nguyen A."/>
            <person name="Li M."/>
            <person name="Henderson H."/>
            <person name="Janes J.K."/>
            <person name="Zhao Y."/>
            <person name="Pandoh P."/>
            <person name="Moore R."/>
            <person name="Sperling F.A."/>
            <person name="Huber D.P."/>
            <person name="Birol I."/>
            <person name="Jones S.J."/>
            <person name="Bohlmann J."/>
        </authorList>
    </citation>
    <scope>NUCLEOTIDE SEQUENCE</scope>
</reference>
<keyword evidence="1" id="KW-1133">Transmembrane helix</keyword>
<organism evidence="2 3">
    <name type="scientific">Dendroctonus ponderosae</name>
    <name type="common">Mountain pine beetle</name>
    <dbReference type="NCBI Taxonomy" id="77166"/>
    <lineage>
        <taxon>Eukaryota</taxon>
        <taxon>Metazoa</taxon>
        <taxon>Ecdysozoa</taxon>
        <taxon>Arthropoda</taxon>
        <taxon>Hexapoda</taxon>
        <taxon>Insecta</taxon>
        <taxon>Pterygota</taxon>
        <taxon>Neoptera</taxon>
        <taxon>Endopterygota</taxon>
        <taxon>Coleoptera</taxon>
        <taxon>Polyphaga</taxon>
        <taxon>Cucujiformia</taxon>
        <taxon>Curculionidae</taxon>
        <taxon>Scolytinae</taxon>
        <taxon>Dendroctonus</taxon>
    </lineage>
</organism>
<evidence type="ECO:0000313" key="3">
    <source>
        <dbReference type="Proteomes" id="UP000030742"/>
    </source>
</evidence>
<dbReference type="AlphaFoldDB" id="U4UFB1"/>
<protein>
    <submittedName>
        <fullName evidence="2">Uncharacterized protein</fullName>
    </submittedName>
</protein>
<dbReference type="EMBL" id="KB632163">
    <property type="protein sequence ID" value="ERL89276.1"/>
    <property type="molecule type" value="Genomic_DNA"/>
</dbReference>
<evidence type="ECO:0000313" key="2">
    <source>
        <dbReference type="EMBL" id="ERL89276.1"/>
    </source>
</evidence>